<reference evidence="1" key="1">
    <citation type="submission" date="2022-03" db="EMBL/GenBank/DDBJ databases">
        <authorList>
            <person name="Tunstrom K."/>
        </authorList>
    </citation>
    <scope>NUCLEOTIDE SEQUENCE</scope>
</reference>
<protein>
    <submittedName>
        <fullName evidence="1">Uncharacterized protein</fullName>
    </submittedName>
</protein>
<gene>
    <name evidence="1" type="ORF">EEDITHA_LOCUS15828</name>
</gene>
<dbReference type="EMBL" id="CAKOGL010000023">
    <property type="protein sequence ID" value="CAH2101031.1"/>
    <property type="molecule type" value="Genomic_DNA"/>
</dbReference>
<dbReference type="AlphaFoldDB" id="A0AAU9UT17"/>
<dbReference type="Proteomes" id="UP001153954">
    <property type="component" value="Unassembled WGS sequence"/>
</dbReference>
<keyword evidence="2" id="KW-1185">Reference proteome</keyword>
<evidence type="ECO:0000313" key="2">
    <source>
        <dbReference type="Proteomes" id="UP001153954"/>
    </source>
</evidence>
<organism evidence="1 2">
    <name type="scientific">Euphydryas editha</name>
    <name type="common">Edith's checkerspot</name>
    <dbReference type="NCBI Taxonomy" id="104508"/>
    <lineage>
        <taxon>Eukaryota</taxon>
        <taxon>Metazoa</taxon>
        <taxon>Ecdysozoa</taxon>
        <taxon>Arthropoda</taxon>
        <taxon>Hexapoda</taxon>
        <taxon>Insecta</taxon>
        <taxon>Pterygota</taxon>
        <taxon>Neoptera</taxon>
        <taxon>Endopterygota</taxon>
        <taxon>Lepidoptera</taxon>
        <taxon>Glossata</taxon>
        <taxon>Ditrysia</taxon>
        <taxon>Papilionoidea</taxon>
        <taxon>Nymphalidae</taxon>
        <taxon>Nymphalinae</taxon>
        <taxon>Euphydryas</taxon>
    </lineage>
</organism>
<proteinExistence type="predicted"/>
<name>A0AAU9UT17_EUPED</name>
<comment type="caution">
    <text evidence="1">The sequence shown here is derived from an EMBL/GenBank/DDBJ whole genome shotgun (WGS) entry which is preliminary data.</text>
</comment>
<evidence type="ECO:0000313" key="1">
    <source>
        <dbReference type="EMBL" id="CAH2101031.1"/>
    </source>
</evidence>
<sequence length="105" mass="12070">MVKKKSIRLAIRRSVPSSSSELKSDSSVTNGHRFSSNFLEKTVSWTTWKRSLASFTGDLFSIFSYVPGCERRLSRSILKKSHRDPSSEESEARWFARLVPSRRKT</sequence>
<accession>A0AAU9UT17</accession>